<name>A0A6J6HM43_9ZZZZ</name>
<protein>
    <submittedName>
        <fullName evidence="1">Unannotated protein</fullName>
    </submittedName>
</protein>
<evidence type="ECO:0000313" key="1">
    <source>
        <dbReference type="EMBL" id="CAB4612054.1"/>
    </source>
</evidence>
<dbReference type="AlphaFoldDB" id="A0A6J6HM43"/>
<accession>A0A6J6HM43</accession>
<gene>
    <name evidence="1" type="ORF">UFOPK1854_00636</name>
</gene>
<proteinExistence type="predicted"/>
<reference evidence="1" key="1">
    <citation type="submission" date="2020-05" db="EMBL/GenBank/DDBJ databases">
        <authorList>
            <person name="Chiriac C."/>
            <person name="Salcher M."/>
            <person name="Ghai R."/>
            <person name="Kavagutti S V."/>
        </authorList>
    </citation>
    <scope>NUCLEOTIDE SEQUENCE</scope>
</reference>
<dbReference type="EMBL" id="CAEZUT010000060">
    <property type="protein sequence ID" value="CAB4612054.1"/>
    <property type="molecule type" value="Genomic_DNA"/>
</dbReference>
<sequence length="194" mass="21592">MANLINARYLLGSHPQKKQIAEILGLTQGSDFPIEPAELVVVLASTVTGVDKKLTDTWQNFRENYVPTVIAVLDFENGEVDFEDMSAILGKMLEPVLTPYLVLHEDSGKPAALINLEDLSITDYSTQPVSTRDSDIEHKELVKDFADELKESLVEGGWEQFVQGLIIPAIPLLLEKQMGITQIKRFLDLVPSRS</sequence>
<organism evidence="1">
    <name type="scientific">freshwater metagenome</name>
    <dbReference type="NCBI Taxonomy" id="449393"/>
    <lineage>
        <taxon>unclassified sequences</taxon>
        <taxon>metagenomes</taxon>
        <taxon>ecological metagenomes</taxon>
    </lineage>
</organism>